<dbReference type="CDD" id="cd16442">
    <property type="entry name" value="BPL"/>
    <property type="match status" value="1"/>
</dbReference>
<protein>
    <recommendedName>
        <fullName evidence="5">biotin--[biotin carboxyl-carrier protein] ligase</fullName>
        <ecNumber evidence="5">6.3.4.15</ecNumber>
    </recommendedName>
</protein>
<evidence type="ECO:0000256" key="1">
    <source>
        <dbReference type="ARBA" id="ARBA00022598"/>
    </source>
</evidence>
<comment type="catalytic activity">
    <reaction evidence="6">
        <text>biotin + L-lysyl-[protein] + ATP = N(6)-biotinyl-L-lysyl-[protein] + AMP + diphosphate + H(+)</text>
        <dbReference type="Rhea" id="RHEA:11756"/>
        <dbReference type="Rhea" id="RHEA-COMP:9752"/>
        <dbReference type="Rhea" id="RHEA-COMP:10505"/>
        <dbReference type="ChEBI" id="CHEBI:15378"/>
        <dbReference type="ChEBI" id="CHEBI:29969"/>
        <dbReference type="ChEBI" id="CHEBI:30616"/>
        <dbReference type="ChEBI" id="CHEBI:33019"/>
        <dbReference type="ChEBI" id="CHEBI:57586"/>
        <dbReference type="ChEBI" id="CHEBI:83144"/>
        <dbReference type="ChEBI" id="CHEBI:456215"/>
        <dbReference type="EC" id="6.3.4.15"/>
    </reaction>
</comment>
<reference evidence="8 9" key="1">
    <citation type="submission" date="2024-02" db="EMBL/GenBank/DDBJ databases">
        <title>New especies of Spiribacter isolated from saline water.</title>
        <authorList>
            <person name="Leon M.J."/>
            <person name="De La Haba R."/>
            <person name="Sanchez-Porro C."/>
            <person name="Ventosa A."/>
        </authorList>
    </citation>
    <scope>NUCLEOTIDE SEQUENCE [LARGE SCALE GENOMIC DNA]</scope>
    <source>
        <strain evidence="9">ag22IC6-390</strain>
    </source>
</reference>
<evidence type="ECO:0000256" key="3">
    <source>
        <dbReference type="ARBA" id="ARBA00022840"/>
    </source>
</evidence>
<dbReference type="PANTHER" id="PTHR12835:SF5">
    <property type="entry name" value="BIOTIN--PROTEIN LIGASE"/>
    <property type="match status" value="1"/>
</dbReference>
<evidence type="ECO:0000256" key="6">
    <source>
        <dbReference type="ARBA" id="ARBA00047846"/>
    </source>
</evidence>
<feature type="domain" description="BPL/LPL catalytic" evidence="7">
    <location>
        <begin position="7"/>
        <end position="192"/>
    </location>
</feature>
<comment type="caution">
    <text evidence="8">The sequence shown here is derived from an EMBL/GenBank/DDBJ whole genome shotgun (WGS) entry which is preliminary data.</text>
</comment>
<keyword evidence="4" id="KW-0092">Biotin</keyword>
<dbReference type="EMBL" id="JBAKFM010000001">
    <property type="protein sequence ID" value="MEX0468681.1"/>
    <property type="molecule type" value="Genomic_DNA"/>
</dbReference>
<dbReference type="SUPFAM" id="SSF55681">
    <property type="entry name" value="Class II aaRS and biotin synthetases"/>
    <property type="match status" value="1"/>
</dbReference>
<name>A0ABV3TBR0_9GAMM</name>
<keyword evidence="9" id="KW-1185">Reference proteome</keyword>
<evidence type="ECO:0000256" key="4">
    <source>
        <dbReference type="ARBA" id="ARBA00023267"/>
    </source>
</evidence>
<evidence type="ECO:0000259" key="7">
    <source>
        <dbReference type="PROSITE" id="PS51733"/>
    </source>
</evidence>
<dbReference type="Gene3D" id="3.30.930.10">
    <property type="entry name" value="Bira Bifunctional Protein, Domain 2"/>
    <property type="match status" value="1"/>
</dbReference>
<proteinExistence type="predicted"/>
<dbReference type="Proteomes" id="UP001556709">
    <property type="component" value="Unassembled WGS sequence"/>
</dbReference>
<dbReference type="InterPro" id="IPR008988">
    <property type="entry name" value="Transcriptional_repressor_C"/>
</dbReference>
<evidence type="ECO:0000256" key="5">
    <source>
        <dbReference type="ARBA" id="ARBA00024227"/>
    </source>
</evidence>
<sequence length="268" mass="28457">MTMNPRSIAEQLGPPWAHVAIECLDRVDSTSAWLARTELKRPTLVAANEQTQGRGRRGRPWTSPPGGLYVSVGWQILPGTLIPPALPLVVGMALCDGLEALGITGPALKWPNDLLVNGAKLAGILVENVDKATEGRTLVIGIGLNLQTPSETADLPEDRHAIGLEDIAVVPPRERLVAVAAKAALEAGALAPAAVSARLAEQWPVRDALTGRVCTIEHASGETCQGVVQGVTDEGALRLETSDGLRIFWSGECRVRGGWPQNESEERS</sequence>
<dbReference type="RefSeq" id="WP_367957823.1">
    <property type="nucleotide sequence ID" value="NZ_JBAKFK010000001.1"/>
</dbReference>
<dbReference type="InterPro" id="IPR045864">
    <property type="entry name" value="aa-tRNA-synth_II/BPL/LPL"/>
</dbReference>
<dbReference type="InterPro" id="IPR004143">
    <property type="entry name" value="BPL_LPL_catalytic"/>
</dbReference>
<keyword evidence="1 8" id="KW-0436">Ligase</keyword>
<dbReference type="Gene3D" id="2.30.30.100">
    <property type="match status" value="1"/>
</dbReference>
<keyword evidence="2" id="KW-0547">Nucleotide-binding</keyword>
<dbReference type="PROSITE" id="PS51733">
    <property type="entry name" value="BPL_LPL_CATALYTIC"/>
    <property type="match status" value="1"/>
</dbReference>
<gene>
    <name evidence="8" type="ORF">V6X73_02895</name>
</gene>
<dbReference type="EC" id="6.3.4.15" evidence="5"/>
<dbReference type="Pfam" id="PF03099">
    <property type="entry name" value="BPL_LplA_LipB"/>
    <property type="match status" value="1"/>
</dbReference>
<dbReference type="NCBIfam" id="TIGR00121">
    <property type="entry name" value="birA_ligase"/>
    <property type="match status" value="1"/>
</dbReference>
<dbReference type="Pfam" id="PF02237">
    <property type="entry name" value="BPL_C"/>
    <property type="match status" value="1"/>
</dbReference>
<evidence type="ECO:0000256" key="2">
    <source>
        <dbReference type="ARBA" id="ARBA00022741"/>
    </source>
</evidence>
<dbReference type="SUPFAM" id="SSF50037">
    <property type="entry name" value="C-terminal domain of transcriptional repressors"/>
    <property type="match status" value="1"/>
</dbReference>
<accession>A0ABV3TBR0</accession>
<dbReference type="InterPro" id="IPR004408">
    <property type="entry name" value="Biotin_CoA_COase_ligase"/>
</dbReference>
<dbReference type="PANTHER" id="PTHR12835">
    <property type="entry name" value="BIOTIN PROTEIN LIGASE"/>
    <property type="match status" value="1"/>
</dbReference>
<evidence type="ECO:0000313" key="9">
    <source>
        <dbReference type="Proteomes" id="UP001556709"/>
    </source>
</evidence>
<dbReference type="InterPro" id="IPR003142">
    <property type="entry name" value="BPL_C"/>
</dbReference>
<organism evidence="8 9">
    <name type="scientific">Spiribacter pallidus</name>
    <dbReference type="NCBI Taxonomy" id="1987936"/>
    <lineage>
        <taxon>Bacteria</taxon>
        <taxon>Pseudomonadati</taxon>
        <taxon>Pseudomonadota</taxon>
        <taxon>Gammaproteobacteria</taxon>
        <taxon>Chromatiales</taxon>
        <taxon>Ectothiorhodospiraceae</taxon>
        <taxon>Spiribacter</taxon>
    </lineage>
</organism>
<keyword evidence="3" id="KW-0067">ATP-binding</keyword>
<dbReference type="GO" id="GO:0004077">
    <property type="term" value="F:biotin--[biotin carboxyl-carrier protein] ligase activity"/>
    <property type="evidence" value="ECO:0007669"/>
    <property type="project" value="UniProtKB-EC"/>
</dbReference>
<evidence type="ECO:0000313" key="8">
    <source>
        <dbReference type="EMBL" id="MEX0468681.1"/>
    </source>
</evidence>